<dbReference type="Proteomes" id="UP000283458">
    <property type="component" value="Unassembled WGS sequence"/>
</dbReference>
<proteinExistence type="predicted"/>
<dbReference type="Pfam" id="PF12728">
    <property type="entry name" value="HTH_17"/>
    <property type="match status" value="1"/>
</dbReference>
<dbReference type="SUPFAM" id="SSF46955">
    <property type="entry name" value="Putative DNA-binding domain"/>
    <property type="match status" value="1"/>
</dbReference>
<reference evidence="3 4" key="1">
    <citation type="submission" date="2018-09" db="EMBL/GenBank/DDBJ databases">
        <authorList>
            <person name="Zhu H."/>
        </authorList>
    </citation>
    <scope>NUCLEOTIDE SEQUENCE [LARGE SCALE GENOMIC DNA]</scope>
    <source>
        <strain evidence="3 4">K2W22B-5</strain>
    </source>
</reference>
<dbReference type="RefSeq" id="WP_119832391.1">
    <property type="nucleotide sequence ID" value="NZ_QYUL01000002.1"/>
</dbReference>
<dbReference type="EMBL" id="QYUL01000002">
    <property type="protein sequence ID" value="RJF82309.1"/>
    <property type="molecule type" value="Genomic_DNA"/>
</dbReference>
<sequence length="94" mass="10845">MKEFLSEISVAEFFDTSRSTIKRWVEKGVLPEPREIGGMKRWPVEDLRAAVRRGMDVATANPPRSADPDAIMERILRDGPKKEIRKQNPRRRNG</sequence>
<dbReference type="InterPro" id="IPR041657">
    <property type="entry name" value="HTH_17"/>
</dbReference>
<keyword evidence="4" id="KW-1185">Reference proteome</keyword>
<accession>A0A418VYR4</accession>
<feature type="domain" description="Helix-turn-helix" evidence="2">
    <location>
        <begin position="10"/>
        <end position="53"/>
    </location>
</feature>
<dbReference type="InterPro" id="IPR009061">
    <property type="entry name" value="DNA-bd_dom_put_sf"/>
</dbReference>
<gene>
    <name evidence="3" type="ORF">D3877_19910</name>
</gene>
<evidence type="ECO:0000259" key="2">
    <source>
        <dbReference type="Pfam" id="PF12728"/>
    </source>
</evidence>
<keyword evidence="3" id="KW-0238">DNA-binding</keyword>
<dbReference type="AlphaFoldDB" id="A0A418VYR4"/>
<organism evidence="3 4">
    <name type="scientific">Azospirillum cavernae</name>
    <dbReference type="NCBI Taxonomy" id="2320860"/>
    <lineage>
        <taxon>Bacteria</taxon>
        <taxon>Pseudomonadati</taxon>
        <taxon>Pseudomonadota</taxon>
        <taxon>Alphaproteobacteria</taxon>
        <taxon>Rhodospirillales</taxon>
        <taxon>Azospirillaceae</taxon>
        <taxon>Azospirillum</taxon>
    </lineage>
</organism>
<evidence type="ECO:0000313" key="3">
    <source>
        <dbReference type="EMBL" id="RJF82309.1"/>
    </source>
</evidence>
<name>A0A418VYR4_9PROT</name>
<feature type="region of interest" description="Disordered" evidence="1">
    <location>
        <begin position="58"/>
        <end position="94"/>
    </location>
</feature>
<evidence type="ECO:0000256" key="1">
    <source>
        <dbReference type="SAM" id="MobiDB-lite"/>
    </source>
</evidence>
<comment type="caution">
    <text evidence="3">The sequence shown here is derived from an EMBL/GenBank/DDBJ whole genome shotgun (WGS) entry which is preliminary data.</text>
</comment>
<protein>
    <submittedName>
        <fullName evidence="3">DNA-binding protein</fullName>
    </submittedName>
</protein>
<dbReference type="OrthoDB" id="7874220at2"/>
<feature type="compositionally biased region" description="Basic and acidic residues" evidence="1">
    <location>
        <begin position="71"/>
        <end position="86"/>
    </location>
</feature>
<evidence type="ECO:0000313" key="4">
    <source>
        <dbReference type="Proteomes" id="UP000283458"/>
    </source>
</evidence>
<dbReference type="GO" id="GO:0003677">
    <property type="term" value="F:DNA binding"/>
    <property type="evidence" value="ECO:0007669"/>
    <property type="project" value="UniProtKB-KW"/>
</dbReference>